<organism evidence="1 2">
    <name type="scientific">Toxoplasma gondii</name>
    <dbReference type="NCBI Taxonomy" id="5811"/>
    <lineage>
        <taxon>Eukaryota</taxon>
        <taxon>Sar</taxon>
        <taxon>Alveolata</taxon>
        <taxon>Apicomplexa</taxon>
        <taxon>Conoidasida</taxon>
        <taxon>Coccidia</taxon>
        <taxon>Eucoccidiorida</taxon>
        <taxon>Eimeriorina</taxon>
        <taxon>Sarcocystidae</taxon>
        <taxon>Toxoplasma</taxon>
    </lineage>
</organism>
<evidence type="ECO:0000313" key="2">
    <source>
        <dbReference type="Proteomes" id="UP000557509"/>
    </source>
</evidence>
<dbReference type="VEuPathDB" id="ToxoDB:TGME49_500265"/>
<protein>
    <submittedName>
        <fullName evidence="1">Uncharacterized protein</fullName>
    </submittedName>
</protein>
<accession>A0A7J6KAG9</accession>
<name>A0A7J6KAG9_TOXGO</name>
<comment type="caution">
    <text evidence="1">The sequence shown here is derived from an EMBL/GenBank/DDBJ whole genome shotgun (WGS) entry which is preliminary data.</text>
</comment>
<reference evidence="1 2" key="1">
    <citation type="submission" date="2020-03" db="EMBL/GenBank/DDBJ databases">
        <title>Genome sequence of Toxoplasma gondii RH-88 strain.</title>
        <authorList>
            <person name="Lorenzi H.A."/>
            <person name="Venepally P."/>
            <person name="Rozenberg A."/>
            <person name="Sibley D."/>
        </authorList>
    </citation>
    <scope>NUCLEOTIDE SEQUENCE [LARGE SCALE GENOMIC DNA]</scope>
    <source>
        <strain evidence="1 2">RH-88</strain>
    </source>
</reference>
<sequence>MGRHLTGSRPAVTLSAVSTMSFLERRSALGILGEVCSERRVRLQLFASPPPHDLRCCLPNGAAAVAGGFGVSEMMGVSAKNGDGGTAWADEAMPSAFRAVWIWSTRRSFAAPSGVTRSFLIMGPDAACGRLPCRYSKGRRRMDPS</sequence>
<evidence type="ECO:0000313" key="1">
    <source>
        <dbReference type="EMBL" id="KAF4643994.1"/>
    </source>
</evidence>
<dbReference type="AlphaFoldDB" id="A0A7J6KAG9"/>
<dbReference type="Proteomes" id="UP000557509">
    <property type="component" value="Unassembled WGS sequence"/>
</dbReference>
<keyword evidence="2" id="KW-1185">Reference proteome</keyword>
<proteinExistence type="predicted"/>
<gene>
    <name evidence="1" type="ORF">TGRH88_087819</name>
</gene>
<dbReference type="EMBL" id="JAAUHK010000191">
    <property type="protein sequence ID" value="KAF4643994.1"/>
    <property type="molecule type" value="Genomic_DNA"/>
</dbReference>